<evidence type="ECO:0000313" key="4">
    <source>
        <dbReference type="Proteomes" id="UP000317778"/>
    </source>
</evidence>
<protein>
    <recommendedName>
        <fullName evidence="2">Sulfatase-modifying factor enzyme-like domain-containing protein</fullName>
    </recommendedName>
</protein>
<reference evidence="3 4" key="1">
    <citation type="submission" date="2017-06" db="EMBL/GenBank/DDBJ databases">
        <title>Novel microbial phyla capable of carbon fixation and sulfur reduction in deep-sea sediments.</title>
        <authorList>
            <person name="Huang J."/>
            <person name="Baker B."/>
            <person name="Wang Y."/>
        </authorList>
    </citation>
    <scope>NUCLEOTIDE SEQUENCE [LARGE SCALE GENOMIC DNA]</scope>
    <source>
        <strain evidence="3">B3_TA06</strain>
    </source>
</reference>
<feature type="chain" id="PRO_5022019409" description="Sulfatase-modifying factor enzyme-like domain-containing protein" evidence="1">
    <location>
        <begin position="31"/>
        <end position="648"/>
    </location>
</feature>
<dbReference type="GO" id="GO:0120147">
    <property type="term" value="F:formylglycine-generating oxidase activity"/>
    <property type="evidence" value="ECO:0007669"/>
    <property type="project" value="TreeGrafter"/>
</dbReference>
<accession>A0A532VBH1</accession>
<dbReference type="PANTHER" id="PTHR23150">
    <property type="entry name" value="SULFATASE MODIFYING FACTOR 1, 2"/>
    <property type="match status" value="1"/>
</dbReference>
<feature type="signal peptide" evidence="1">
    <location>
        <begin position="1"/>
        <end position="30"/>
    </location>
</feature>
<keyword evidence="1" id="KW-0732">Signal</keyword>
<organism evidence="3 4">
    <name type="scientific">candidate division TA06 bacterium B3_TA06</name>
    <dbReference type="NCBI Taxonomy" id="2012487"/>
    <lineage>
        <taxon>Bacteria</taxon>
        <taxon>Bacteria division TA06</taxon>
    </lineage>
</organism>
<sequence length="648" mass="73353">MGPLKQKRGFGKWVLVGVTLLLLAANVASADMEVTTPTFLYPETTSLSLEVKENLEALSHFAAGDSLPLMFRFYDTLYEHKPGVLCVLTHKSTRFEGFSNDKGEVLFWVPRARNYSKVNFVAYSDEPIEPIVQVSGSLHASGAAEILELLLMWFGVKKMDVVTGEGLLVLKSGMIEVHYPEGHEEEARQLMAELKKGERVIDSLTHMRLKPLSIIMRDSFYVGVSVGGMCTSFEPDSARVYGTFPHEWVEGGIEECYGAYQDSTNRWIGDGIANYIAFEICKRFYPRSLLDRGGSFYKNPERVYDLRTWTTATIAKPLGGWNVSFKGYDIAPYFWAKVVDKSGDSLIIARFLAEFLETEDKSQQNAIAILERLSGLDIDSELVITGKEFLENVGRYWPLFIIPSEIAHIYGKDFFLLGNALDTTSSPAIKIKVDDFCIERHEVSNRQFCEFLNAAGNQEEGGSYWFDDTNDPEIDMVDGKYQVKEGYESYPVRYVTWYGAQAYAKWKGRRLPTEAEWELAARSGGSLSRRPYPWGNRWNSRYCNWSKRDRYKETAPVDAFPKGVNNYACFNLAGNVSEWVADWYAPYDPADTLNPKGPQAGTEKVYRGGSYADEKEWMSTYSRRGANTSEVSPYIGFRCAMDIPKPKN</sequence>
<dbReference type="Proteomes" id="UP000317778">
    <property type="component" value="Unassembled WGS sequence"/>
</dbReference>
<dbReference type="PANTHER" id="PTHR23150:SF19">
    <property type="entry name" value="FORMYLGLYCINE-GENERATING ENZYME"/>
    <property type="match status" value="1"/>
</dbReference>
<evidence type="ECO:0000259" key="2">
    <source>
        <dbReference type="Pfam" id="PF03781"/>
    </source>
</evidence>
<evidence type="ECO:0000313" key="3">
    <source>
        <dbReference type="EMBL" id="TKJ44307.1"/>
    </source>
</evidence>
<dbReference type="InterPro" id="IPR042095">
    <property type="entry name" value="SUMF_sf"/>
</dbReference>
<dbReference type="EMBL" id="NJBO01000001">
    <property type="protein sequence ID" value="TKJ44307.1"/>
    <property type="molecule type" value="Genomic_DNA"/>
</dbReference>
<feature type="domain" description="Sulfatase-modifying factor enzyme-like" evidence="2">
    <location>
        <begin position="422"/>
        <end position="640"/>
    </location>
</feature>
<dbReference type="SUPFAM" id="SSF56436">
    <property type="entry name" value="C-type lectin-like"/>
    <property type="match status" value="1"/>
</dbReference>
<dbReference type="Pfam" id="PF03781">
    <property type="entry name" value="FGE-sulfatase"/>
    <property type="match status" value="1"/>
</dbReference>
<evidence type="ECO:0000256" key="1">
    <source>
        <dbReference type="SAM" id="SignalP"/>
    </source>
</evidence>
<proteinExistence type="predicted"/>
<dbReference type="AlphaFoldDB" id="A0A532VBH1"/>
<name>A0A532VBH1_UNCT6</name>
<dbReference type="InterPro" id="IPR005532">
    <property type="entry name" value="SUMF_dom"/>
</dbReference>
<dbReference type="InterPro" id="IPR051043">
    <property type="entry name" value="Sulfatase_Mod_Factor_Kinase"/>
</dbReference>
<comment type="caution">
    <text evidence="3">The sequence shown here is derived from an EMBL/GenBank/DDBJ whole genome shotgun (WGS) entry which is preliminary data.</text>
</comment>
<gene>
    <name evidence="3" type="ORF">CEE36_00785</name>
</gene>
<dbReference type="Gene3D" id="3.90.1580.10">
    <property type="entry name" value="paralog of FGE (formylglycine-generating enzyme)"/>
    <property type="match status" value="1"/>
</dbReference>
<dbReference type="InterPro" id="IPR016187">
    <property type="entry name" value="CTDL_fold"/>
</dbReference>